<dbReference type="Proteomes" id="UP001610432">
    <property type="component" value="Unassembled WGS sequence"/>
</dbReference>
<evidence type="ECO:0000313" key="1">
    <source>
        <dbReference type="EMBL" id="KAL2860905.1"/>
    </source>
</evidence>
<gene>
    <name evidence="1" type="ORF">BJX67DRAFT_367775</name>
</gene>
<organism evidence="1 2">
    <name type="scientific">Aspergillus lucknowensis</name>
    <dbReference type="NCBI Taxonomy" id="176173"/>
    <lineage>
        <taxon>Eukaryota</taxon>
        <taxon>Fungi</taxon>
        <taxon>Dikarya</taxon>
        <taxon>Ascomycota</taxon>
        <taxon>Pezizomycotina</taxon>
        <taxon>Eurotiomycetes</taxon>
        <taxon>Eurotiomycetidae</taxon>
        <taxon>Eurotiales</taxon>
        <taxon>Aspergillaceae</taxon>
        <taxon>Aspergillus</taxon>
        <taxon>Aspergillus subgen. Nidulantes</taxon>
    </lineage>
</organism>
<reference evidence="1 2" key="1">
    <citation type="submission" date="2024-07" db="EMBL/GenBank/DDBJ databases">
        <title>Section-level genome sequencing and comparative genomics of Aspergillus sections Usti and Cavernicolus.</title>
        <authorList>
            <consortium name="Lawrence Berkeley National Laboratory"/>
            <person name="Nybo J.L."/>
            <person name="Vesth T.C."/>
            <person name="Theobald S."/>
            <person name="Frisvad J.C."/>
            <person name="Larsen T.O."/>
            <person name="Kjaerboelling I."/>
            <person name="Rothschild-Mancinelli K."/>
            <person name="Lyhne E.K."/>
            <person name="Kogle M.E."/>
            <person name="Barry K."/>
            <person name="Clum A."/>
            <person name="Na H."/>
            <person name="Ledsgaard L."/>
            <person name="Lin J."/>
            <person name="Lipzen A."/>
            <person name="Kuo A."/>
            <person name="Riley R."/>
            <person name="Mondo S."/>
            <person name="Labutti K."/>
            <person name="Haridas S."/>
            <person name="Pangalinan J."/>
            <person name="Salamov A.A."/>
            <person name="Simmons B.A."/>
            <person name="Magnuson J.K."/>
            <person name="Chen J."/>
            <person name="Drula E."/>
            <person name="Henrissat B."/>
            <person name="Wiebenga A."/>
            <person name="Lubbers R.J."/>
            <person name="Gomes A.C."/>
            <person name="Macurrencykelacurrency M.R."/>
            <person name="Stajich J."/>
            <person name="Grigoriev I.V."/>
            <person name="Mortensen U.H."/>
            <person name="De Vries R.P."/>
            <person name="Baker S.E."/>
            <person name="Andersen M.R."/>
        </authorList>
    </citation>
    <scope>NUCLEOTIDE SEQUENCE [LARGE SCALE GENOMIC DNA]</scope>
    <source>
        <strain evidence="1 2">CBS 449.75</strain>
    </source>
</reference>
<protein>
    <submittedName>
        <fullName evidence="1">Uncharacterized protein</fullName>
    </submittedName>
</protein>
<evidence type="ECO:0000313" key="2">
    <source>
        <dbReference type="Proteomes" id="UP001610432"/>
    </source>
</evidence>
<accession>A0ABR4L8P5</accession>
<comment type="caution">
    <text evidence="1">The sequence shown here is derived from an EMBL/GenBank/DDBJ whole genome shotgun (WGS) entry which is preliminary data.</text>
</comment>
<proteinExistence type="predicted"/>
<dbReference type="SUPFAM" id="SSF51735">
    <property type="entry name" value="NAD(P)-binding Rossmann-fold domains"/>
    <property type="match status" value="1"/>
</dbReference>
<name>A0ABR4L8P5_9EURO</name>
<dbReference type="InterPro" id="IPR036291">
    <property type="entry name" value="NAD(P)-bd_dom_sf"/>
</dbReference>
<keyword evidence="2" id="KW-1185">Reference proteome</keyword>
<dbReference type="GeneID" id="98145630"/>
<sequence length="117" mass="12909">MLPVFCPRLLSIVLDEATVSEMASALRVLYPKTYSRFAITSPGVLHVEKSPNQIDAGNALESFKINALGPMLLMRHLSPFLPNRGSRPFRGTVQTAFILSVVLLHWISSSLTPFLEA</sequence>
<dbReference type="EMBL" id="JBFXLQ010000081">
    <property type="protein sequence ID" value="KAL2860905.1"/>
    <property type="molecule type" value="Genomic_DNA"/>
</dbReference>
<dbReference type="RefSeq" id="XP_070880799.1">
    <property type="nucleotide sequence ID" value="XM_071030558.1"/>
</dbReference>